<dbReference type="KEGG" id="cip:FZC35_02745"/>
<dbReference type="InterPro" id="IPR018298">
    <property type="entry name" value="Adrenodoxin_Fe-S_BS"/>
</dbReference>
<dbReference type="OrthoDB" id="9799640at2"/>
<dbReference type="InterPro" id="IPR001055">
    <property type="entry name" value="Adrenodoxin-like"/>
</dbReference>
<evidence type="ECO:0000256" key="1">
    <source>
        <dbReference type="ARBA" id="ARBA00010914"/>
    </source>
</evidence>
<dbReference type="PROSITE" id="PS51085">
    <property type="entry name" value="2FE2S_FER_2"/>
    <property type="match status" value="1"/>
</dbReference>
<evidence type="ECO:0000256" key="2">
    <source>
        <dbReference type="ARBA" id="ARBA00022714"/>
    </source>
</evidence>
<dbReference type="Gene3D" id="3.10.20.30">
    <property type="match status" value="1"/>
</dbReference>
<dbReference type="PROSITE" id="PS00814">
    <property type="entry name" value="ADX"/>
    <property type="match status" value="1"/>
</dbReference>
<gene>
    <name evidence="8" type="ORF">FZC35_02745</name>
</gene>
<dbReference type="PANTHER" id="PTHR23426">
    <property type="entry name" value="FERREDOXIN/ADRENODOXIN"/>
    <property type="match status" value="1"/>
</dbReference>
<dbReference type="PANTHER" id="PTHR23426:SF65">
    <property type="entry name" value="FERREDOXIN-2, MITOCHONDRIAL"/>
    <property type="match status" value="1"/>
</dbReference>
<evidence type="ECO:0000256" key="4">
    <source>
        <dbReference type="ARBA" id="ARBA00023004"/>
    </source>
</evidence>
<keyword evidence="5" id="KW-0411">Iron-sulfur</keyword>
<dbReference type="InterPro" id="IPR036010">
    <property type="entry name" value="2Fe-2S_ferredoxin-like_sf"/>
</dbReference>
<evidence type="ECO:0000313" key="8">
    <source>
        <dbReference type="EMBL" id="QEK38266.1"/>
    </source>
</evidence>
<keyword evidence="4" id="KW-0408">Iron</keyword>
<dbReference type="SUPFAM" id="SSF54292">
    <property type="entry name" value="2Fe-2S ferredoxin-like"/>
    <property type="match status" value="1"/>
</dbReference>
<evidence type="ECO:0000256" key="5">
    <source>
        <dbReference type="ARBA" id="ARBA00023014"/>
    </source>
</evidence>
<dbReference type="EMBL" id="CP043315">
    <property type="protein sequence ID" value="QEK38266.1"/>
    <property type="molecule type" value="Genomic_DNA"/>
</dbReference>
<keyword evidence="9" id="KW-1185">Reference proteome</keyword>
<comment type="similarity">
    <text evidence="1">Belongs to the adrenodoxin/putidaredoxin family.</text>
</comment>
<dbReference type="Pfam" id="PF00111">
    <property type="entry name" value="Fer2"/>
    <property type="match status" value="1"/>
</dbReference>
<dbReference type="InterPro" id="IPR001041">
    <property type="entry name" value="2Fe-2S_ferredoxin-type"/>
</dbReference>
<name>A0A5C0UDX0_9PROT</name>
<evidence type="ECO:0000256" key="6">
    <source>
        <dbReference type="ARBA" id="ARBA00034078"/>
    </source>
</evidence>
<dbReference type="InterPro" id="IPR012675">
    <property type="entry name" value="Beta-grasp_dom_sf"/>
</dbReference>
<dbReference type="GO" id="GO:0051537">
    <property type="term" value="F:2 iron, 2 sulfur cluster binding"/>
    <property type="evidence" value="ECO:0007669"/>
    <property type="project" value="UniProtKB-KW"/>
</dbReference>
<evidence type="ECO:0000313" key="9">
    <source>
        <dbReference type="Proteomes" id="UP000325155"/>
    </source>
</evidence>
<sequence>MNENKIDTLHGIQEDEQIKVVFVFPDGSEKECEANIGETLLNVIRNNDIPIPCSCGGALACSTCHVVLDEKSFNILESDDKSASEDEEDLLEVASGLEDTSRLGCQVILTEELNGMRVQIPR</sequence>
<accession>A0A5C0UDX0</accession>
<evidence type="ECO:0000256" key="3">
    <source>
        <dbReference type="ARBA" id="ARBA00022723"/>
    </source>
</evidence>
<keyword evidence="3" id="KW-0479">Metal-binding</keyword>
<dbReference type="Proteomes" id="UP000325155">
    <property type="component" value="Chromosome"/>
</dbReference>
<proteinExistence type="inferred from homology"/>
<dbReference type="GO" id="GO:0140647">
    <property type="term" value="P:P450-containing electron transport chain"/>
    <property type="evidence" value="ECO:0007669"/>
    <property type="project" value="InterPro"/>
</dbReference>
<comment type="cofactor">
    <cofactor evidence="6">
        <name>[2Fe-2S] cluster</name>
        <dbReference type="ChEBI" id="CHEBI:190135"/>
    </cofactor>
</comment>
<reference evidence="8 9" key="1">
    <citation type="submission" date="2019-08" db="EMBL/GenBank/DDBJ databases">
        <title>Highly reduced genomes of protist endosymbionts show evolutionary convergence.</title>
        <authorList>
            <person name="George E."/>
            <person name="Husnik F."/>
            <person name="Tashyreva D."/>
            <person name="Prokopchuk G."/>
            <person name="Horak A."/>
            <person name="Kwong W.K."/>
            <person name="Lukes J."/>
            <person name="Keeling P.J."/>
        </authorList>
    </citation>
    <scope>NUCLEOTIDE SEQUENCE [LARGE SCALE GENOMIC DNA]</scope>
    <source>
        <strain evidence="8">1605</strain>
    </source>
</reference>
<feature type="domain" description="2Fe-2S ferredoxin-type" evidence="7">
    <location>
        <begin position="18"/>
        <end position="122"/>
    </location>
</feature>
<dbReference type="CDD" id="cd00207">
    <property type="entry name" value="fer2"/>
    <property type="match status" value="1"/>
</dbReference>
<dbReference type="GO" id="GO:0046872">
    <property type="term" value="F:metal ion binding"/>
    <property type="evidence" value="ECO:0007669"/>
    <property type="project" value="UniProtKB-KW"/>
</dbReference>
<dbReference type="RefSeq" id="WP_148981113.1">
    <property type="nucleotide sequence ID" value="NZ_CP043315.1"/>
</dbReference>
<dbReference type="GO" id="GO:0009055">
    <property type="term" value="F:electron transfer activity"/>
    <property type="evidence" value="ECO:0007669"/>
    <property type="project" value="TreeGrafter"/>
</dbReference>
<dbReference type="AlphaFoldDB" id="A0A5C0UDX0"/>
<protein>
    <submittedName>
        <fullName evidence="8">2Fe-2S iron-sulfur cluster binding domain-containing protein</fullName>
    </submittedName>
</protein>
<evidence type="ECO:0000259" key="7">
    <source>
        <dbReference type="PROSITE" id="PS51085"/>
    </source>
</evidence>
<organism evidence="8 9">
    <name type="scientific">Candidatus Cytomitobacter indipagum</name>
    <dbReference type="NCBI Taxonomy" id="2601575"/>
    <lineage>
        <taxon>Bacteria</taxon>
        <taxon>Pseudomonadati</taxon>
        <taxon>Pseudomonadota</taxon>
        <taxon>Alphaproteobacteria</taxon>
        <taxon>Holosporales</taxon>
        <taxon>Holosporaceae</taxon>
        <taxon>Candidatus Cytomitobacter</taxon>
    </lineage>
</organism>
<keyword evidence="2" id="KW-0001">2Fe-2S</keyword>